<feature type="non-terminal residue" evidence="1">
    <location>
        <position position="1"/>
    </location>
</feature>
<name>A0A317VK72_9EURO</name>
<evidence type="ECO:0000313" key="1">
    <source>
        <dbReference type="EMBL" id="PWY74345.1"/>
    </source>
</evidence>
<protein>
    <submittedName>
        <fullName evidence="1">Uncharacterized protein</fullName>
    </submittedName>
</protein>
<dbReference type="OrthoDB" id="3549294at2759"/>
<dbReference type="EMBL" id="MSFL01000023">
    <property type="protein sequence ID" value="PWY74345.1"/>
    <property type="molecule type" value="Genomic_DNA"/>
</dbReference>
<organism evidence="1 2">
    <name type="scientific">Aspergillus heteromorphus CBS 117.55</name>
    <dbReference type="NCBI Taxonomy" id="1448321"/>
    <lineage>
        <taxon>Eukaryota</taxon>
        <taxon>Fungi</taxon>
        <taxon>Dikarya</taxon>
        <taxon>Ascomycota</taxon>
        <taxon>Pezizomycotina</taxon>
        <taxon>Eurotiomycetes</taxon>
        <taxon>Eurotiomycetidae</taxon>
        <taxon>Eurotiales</taxon>
        <taxon>Aspergillaceae</taxon>
        <taxon>Aspergillus</taxon>
        <taxon>Aspergillus subgen. Circumdati</taxon>
    </lineage>
</organism>
<proteinExistence type="predicted"/>
<dbReference type="AlphaFoldDB" id="A0A317VK72"/>
<keyword evidence="2" id="KW-1185">Reference proteome</keyword>
<feature type="non-terminal residue" evidence="1">
    <location>
        <position position="563"/>
    </location>
</feature>
<gene>
    <name evidence="1" type="ORF">BO70DRAFT_258581</name>
</gene>
<dbReference type="VEuPathDB" id="FungiDB:BO70DRAFT_258581"/>
<accession>A0A317VK72</accession>
<dbReference type="Proteomes" id="UP000247233">
    <property type="component" value="Unassembled WGS sequence"/>
</dbReference>
<sequence length="563" mass="63124">DSIHPSSIRSLHVSTFSRATWKALLSSAQSTDKLPDSCSDVKALLHHTPSIPRSSDIPDRADGNKLFLEGYSKWSVSPHSTLSSGQRCDLNPTKTSCSRMAYIGFTKPNACDLSDDYNPHWAGFQSSPQSSGNHLCVFVLGWSYVFSARLVELRQMTKEDQVVYKDGMISCIIKEEASSSSFIPLEIKGSDPDEIRWWAAVLAAGNGWQATLTRNGKQYYPPWECHLGNSPFVLQLRDQKLLLALSGSTFKPPSSATALAYLCNFALSHDAFDQLLAAFTAIMTFPPHARFGAPIRLPPPLQGAFSPHRTTETVYADKIPTIAEIPHFMALSCMSDSVTSSLMGCFWEPGIKCNLAGEWLNPPLKEFLPSLAEQKRYNEIVSAMSQRRPRLASLWLGSAITGLLPRVLQVSRTYMPSISLEAAVWTASPQSFMDPKFHRRAELVRHQEHDAIFREDEFRLLYLTDLEAETYRAPPLSPYAPFGRVSLQDASLEVRLHFACGHELHYISWQWKGEHGETMTKASSGVNLSEVATRNTFSWTLFSDGIRQEEKKLWNHEWLSFLV</sequence>
<dbReference type="RefSeq" id="XP_025396992.1">
    <property type="nucleotide sequence ID" value="XM_025538884.1"/>
</dbReference>
<dbReference type="GeneID" id="37061121"/>
<evidence type="ECO:0000313" key="2">
    <source>
        <dbReference type="Proteomes" id="UP000247233"/>
    </source>
</evidence>
<comment type="caution">
    <text evidence="1">The sequence shown here is derived from an EMBL/GenBank/DDBJ whole genome shotgun (WGS) entry which is preliminary data.</text>
</comment>
<reference evidence="1 2" key="1">
    <citation type="submission" date="2016-12" db="EMBL/GenBank/DDBJ databases">
        <title>The genomes of Aspergillus section Nigri reveals drivers in fungal speciation.</title>
        <authorList>
            <consortium name="DOE Joint Genome Institute"/>
            <person name="Vesth T.C."/>
            <person name="Nybo J."/>
            <person name="Theobald S."/>
            <person name="Brandl J."/>
            <person name="Frisvad J.C."/>
            <person name="Nielsen K.F."/>
            <person name="Lyhne E.K."/>
            <person name="Kogle M.E."/>
            <person name="Kuo A."/>
            <person name="Riley R."/>
            <person name="Clum A."/>
            <person name="Nolan M."/>
            <person name="Lipzen A."/>
            <person name="Salamov A."/>
            <person name="Henrissat B."/>
            <person name="Wiebenga A."/>
            <person name="De Vries R.P."/>
            <person name="Grigoriev I.V."/>
            <person name="Mortensen U.H."/>
            <person name="Andersen M.R."/>
            <person name="Baker S.E."/>
        </authorList>
    </citation>
    <scope>NUCLEOTIDE SEQUENCE [LARGE SCALE GENOMIC DNA]</scope>
    <source>
        <strain evidence="1 2">CBS 117.55</strain>
    </source>
</reference>